<feature type="domain" description="Glycosyltransferase subfamily 4-like N-terminal" evidence="1">
    <location>
        <begin position="42"/>
        <end position="217"/>
    </location>
</feature>
<dbReference type="PANTHER" id="PTHR45947">
    <property type="entry name" value="SULFOQUINOVOSYL TRANSFERASE SQD2"/>
    <property type="match status" value="1"/>
</dbReference>
<evidence type="ECO:0000313" key="2">
    <source>
        <dbReference type="EMBL" id="NJA88748.1"/>
    </source>
</evidence>
<dbReference type="Pfam" id="PF13692">
    <property type="entry name" value="Glyco_trans_1_4"/>
    <property type="match status" value="1"/>
</dbReference>
<dbReference type="Pfam" id="PF13439">
    <property type="entry name" value="Glyco_transf_4"/>
    <property type="match status" value="1"/>
</dbReference>
<dbReference type="Gene3D" id="3.40.50.2000">
    <property type="entry name" value="Glycogen Phosphorylase B"/>
    <property type="match status" value="2"/>
</dbReference>
<dbReference type="PANTHER" id="PTHR45947:SF13">
    <property type="entry name" value="TRANSFERASE"/>
    <property type="match status" value="1"/>
</dbReference>
<dbReference type="InterPro" id="IPR028098">
    <property type="entry name" value="Glyco_trans_4-like_N"/>
</dbReference>
<evidence type="ECO:0000259" key="1">
    <source>
        <dbReference type="Pfam" id="PF13439"/>
    </source>
</evidence>
<dbReference type="SUPFAM" id="SSF53756">
    <property type="entry name" value="UDP-Glycosyltransferase/glycogen phosphorylase"/>
    <property type="match status" value="1"/>
</dbReference>
<comment type="caution">
    <text evidence="2">The sequence shown here is derived from an EMBL/GenBank/DDBJ whole genome shotgun (WGS) entry which is preliminary data.</text>
</comment>
<name>A0ABX0WIN2_9RHOO</name>
<dbReference type="InterPro" id="IPR050194">
    <property type="entry name" value="Glycosyltransferase_grp1"/>
</dbReference>
<dbReference type="EMBL" id="JAATWB010000003">
    <property type="protein sequence ID" value="NJA88748.1"/>
    <property type="molecule type" value="Genomic_DNA"/>
</dbReference>
<keyword evidence="3" id="KW-1185">Reference proteome</keyword>
<reference evidence="3" key="1">
    <citation type="submission" date="2020-03" db="EMBL/GenBank/DDBJ databases">
        <title>Whole-genome sequence of the purple nonsulfur bacterium Rhodocyclus tenuis DSM112.</title>
        <authorList>
            <person name="Kyndt J.A."/>
            <person name="Meyer T.E."/>
        </authorList>
    </citation>
    <scope>NUCLEOTIDE SEQUENCE [LARGE SCALE GENOMIC DNA]</scope>
    <source>
        <strain evidence="3">DSM 112</strain>
    </source>
</reference>
<dbReference type="Proteomes" id="UP000720344">
    <property type="component" value="Unassembled WGS sequence"/>
</dbReference>
<dbReference type="CDD" id="cd03801">
    <property type="entry name" value="GT4_PimA-like"/>
    <property type="match status" value="1"/>
</dbReference>
<proteinExistence type="predicted"/>
<accession>A0ABX0WIN2</accession>
<organism evidence="2 3">
    <name type="scientific">Rhodocyclus gracilis</name>
    <dbReference type="NCBI Taxonomy" id="2929842"/>
    <lineage>
        <taxon>Bacteria</taxon>
        <taxon>Pseudomonadati</taxon>
        <taxon>Pseudomonadota</taxon>
        <taxon>Betaproteobacteria</taxon>
        <taxon>Rhodocyclales</taxon>
        <taxon>Rhodocyclaceae</taxon>
        <taxon>Rhodocyclus</taxon>
    </lineage>
</organism>
<sequence length="404" mass="44597">MSLSPHITQPDNDTNKLRVLLVHNAYQQRGGEDAVVDAEHALLREHGHAVELFQRHNDELRTMPRWQAALNTLWSSESAVLITRTIERFRPEVVHFHNTFPLISPAAYWAVRAAGLPVIQTLHNFRLHCPQAIYLRDGKVCEECKGRVPWRSVVHACYRGSRAQSAVASGMLLLHRARGSYRHAVTRYIALNDFCRETLLAGGLPASRVRIKPNFVDFPPPPADALRSGFLYVGRLSEEKGIAVLCAAWAASRGQELRVAGAGPDAALIGQRTDIRALGALSGADVRREMGRATALVLPSICYDSFPRTLVEAFACGLPVIASRLGPLTQLIDDGVTGLLFEAGNVDELAQKLVWASEHPQALAEMGRRARARYEAEFSAERNYAQLMAIYREAISAINEDADA</sequence>
<dbReference type="RefSeq" id="WP_167681233.1">
    <property type="nucleotide sequence ID" value="NZ_JAATWB010000003.1"/>
</dbReference>
<gene>
    <name evidence="2" type="ORF">HCX48_05855</name>
</gene>
<evidence type="ECO:0000313" key="3">
    <source>
        <dbReference type="Proteomes" id="UP000720344"/>
    </source>
</evidence>
<protein>
    <submittedName>
        <fullName evidence="2">Glycosyltransferase family 4 protein</fullName>
    </submittedName>
</protein>